<dbReference type="EMBL" id="CP051461">
    <property type="protein sequence ID" value="QJC55797.1"/>
    <property type="molecule type" value="Genomic_DNA"/>
</dbReference>
<organism evidence="1 2">
    <name type="scientific">Polaromonas vacuolata</name>
    <dbReference type="NCBI Taxonomy" id="37448"/>
    <lineage>
        <taxon>Bacteria</taxon>
        <taxon>Pseudomonadati</taxon>
        <taxon>Pseudomonadota</taxon>
        <taxon>Betaproteobacteria</taxon>
        <taxon>Burkholderiales</taxon>
        <taxon>Comamonadaceae</taxon>
        <taxon>Polaromonas</taxon>
    </lineage>
</organism>
<protein>
    <submittedName>
        <fullName evidence="1">Uncharacterized protein</fullName>
    </submittedName>
</protein>
<dbReference type="KEGG" id="pvac:HC248_01080"/>
<keyword evidence="2" id="KW-1185">Reference proteome</keyword>
<name>A0A6H2H7Q2_9BURK</name>
<dbReference type="RefSeq" id="WP_168921605.1">
    <property type="nucleotide sequence ID" value="NZ_CP051461.1"/>
</dbReference>
<gene>
    <name evidence="1" type="ORF">HC248_01080</name>
</gene>
<reference evidence="1 2" key="1">
    <citation type="submission" date="2020-04" db="EMBL/GenBank/DDBJ databases">
        <title>Complete genome of a Psychrophilic, Marine, Gas Vacuolate Bacterium Polaromonas vacuolata KCTC 22033T.</title>
        <authorList>
            <person name="Hwang K."/>
            <person name="Kim K.M."/>
        </authorList>
    </citation>
    <scope>NUCLEOTIDE SEQUENCE [LARGE SCALE GENOMIC DNA]</scope>
    <source>
        <strain evidence="1 2">KCTC 22033</strain>
    </source>
</reference>
<accession>A0A6H2H7Q2</accession>
<evidence type="ECO:0000313" key="2">
    <source>
        <dbReference type="Proteomes" id="UP000502041"/>
    </source>
</evidence>
<evidence type="ECO:0000313" key="1">
    <source>
        <dbReference type="EMBL" id="QJC55797.1"/>
    </source>
</evidence>
<dbReference type="AlphaFoldDB" id="A0A6H2H7Q2"/>
<proteinExistence type="predicted"/>
<dbReference type="Proteomes" id="UP000502041">
    <property type="component" value="Chromosome"/>
</dbReference>
<sequence>MVSIEVNIKLILIGVVLLFGVQSGFAESADLPTGWRLPTNLELSDAWRNDDLQRFAAVKGDFNGDGFLDQAMILVSDRGNRLGLFVFLSQIKKTEKVYKLDEIKDKSFLQVTGLNKVSAGKYKTACGKGYWNCKDGELSEIKISNDAVSYFKKESASSYFWWNKRSNSFVRTWMSD</sequence>